<dbReference type="InterPro" id="IPR039391">
    <property type="entry name" value="Phytocyanin-like"/>
</dbReference>
<proteinExistence type="predicted"/>
<comment type="caution">
    <text evidence="7">The sequence shown here is derived from an EMBL/GenBank/DDBJ whole genome shotgun (WGS) entry which is preliminary data.</text>
</comment>
<dbReference type="EMBL" id="JAYMYQ010000005">
    <property type="protein sequence ID" value="KAK7328247.1"/>
    <property type="molecule type" value="Genomic_DNA"/>
</dbReference>
<evidence type="ECO:0000256" key="5">
    <source>
        <dbReference type="ARBA" id="ARBA00082491"/>
    </source>
</evidence>
<dbReference type="Gene3D" id="2.60.40.420">
    <property type="entry name" value="Cupredoxins - blue copper proteins"/>
    <property type="match status" value="1"/>
</dbReference>
<evidence type="ECO:0000313" key="7">
    <source>
        <dbReference type="EMBL" id="KAK7328247.1"/>
    </source>
</evidence>
<organism evidence="7 8">
    <name type="scientific">Canavalia gladiata</name>
    <name type="common">Sword bean</name>
    <name type="synonym">Dolichos gladiatus</name>
    <dbReference type="NCBI Taxonomy" id="3824"/>
    <lineage>
        <taxon>Eukaryota</taxon>
        <taxon>Viridiplantae</taxon>
        <taxon>Streptophyta</taxon>
        <taxon>Embryophyta</taxon>
        <taxon>Tracheophyta</taxon>
        <taxon>Spermatophyta</taxon>
        <taxon>Magnoliopsida</taxon>
        <taxon>eudicotyledons</taxon>
        <taxon>Gunneridae</taxon>
        <taxon>Pentapetalae</taxon>
        <taxon>rosids</taxon>
        <taxon>fabids</taxon>
        <taxon>Fabales</taxon>
        <taxon>Fabaceae</taxon>
        <taxon>Papilionoideae</taxon>
        <taxon>50 kb inversion clade</taxon>
        <taxon>NPAAA clade</taxon>
        <taxon>indigoferoid/millettioid clade</taxon>
        <taxon>Phaseoleae</taxon>
        <taxon>Canavalia</taxon>
    </lineage>
</organism>
<dbReference type="InterPro" id="IPR041844">
    <property type="entry name" value="Plantacyanin"/>
</dbReference>
<reference evidence="7 8" key="1">
    <citation type="submission" date="2024-01" db="EMBL/GenBank/DDBJ databases">
        <title>The genomes of 5 underutilized Papilionoideae crops provide insights into root nodulation and disease resistanc.</title>
        <authorList>
            <person name="Jiang F."/>
        </authorList>
    </citation>
    <scope>NUCLEOTIDE SEQUENCE [LARGE SCALE GENOMIC DNA]</scope>
    <source>
        <strain evidence="7">LVBAO_FW01</strain>
        <tissue evidence="7">Leaves</tissue>
    </source>
</reference>
<dbReference type="AlphaFoldDB" id="A0AAN9QAQ1"/>
<evidence type="ECO:0000259" key="6">
    <source>
        <dbReference type="PROSITE" id="PS51485"/>
    </source>
</evidence>
<dbReference type="PROSITE" id="PS51485">
    <property type="entry name" value="PHYTOCYANIN"/>
    <property type="match status" value="1"/>
</dbReference>
<keyword evidence="8" id="KW-1185">Reference proteome</keyword>
<dbReference type="CDD" id="cd11013">
    <property type="entry name" value="Plantacyanin"/>
    <property type="match status" value="1"/>
</dbReference>
<evidence type="ECO:0000256" key="4">
    <source>
        <dbReference type="ARBA" id="ARBA00071970"/>
    </source>
</evidence>
<gene>
    <name evidence="7" type="ORF">VNO77_22350</name>
</gene>
<evidence type="ECO:0000256" key="2">
    <source>
        <dbReference type="ARBA" id="ARBA00023008"/>
    </source>
</evidence>
<dbReference type="InterPro" id="IPR003245">
    <property type="entry name" value="Phytocyanin_dom"/>
</dbReference>
<dbReference type="InterPro" id="IPR008972">
    <property type="entry name" value="Cupredoxin"/>
</dbReference>
<keyword evidence="3" id="KW-1015">Disulfide bond</keyword>
<dbReference type="Pfam" id="PF02298">
    <property type="entry name" value="Cu_bind_like"/>
    <property type="match status" value="1"/>
</dbReference>
<evidence type="ECO:0000256" key="1">
    <source>
        <dbReference type="ARBA" id="ARBA00022723"/>
    </source>
</evidence>
<sequence>MAHSKTFVVEDPKDPALGWTFNLSTWPDGKNFTAGDILVFNYDPYDHNVVKLPESGYNKCKATKNFTSYQSGHDRIPLEKGWNYFICTFDYHCEEGMKIAVYAA</sequence>
<evidence type="ECO:0000313" key="8">
    <source>
        <dbReference type="Proteomes" id="UP001367508"/>
    </source>
</evidence>
<dbReference type="GO" id="GO:0046872">
    <property type="term" value="F:metal ion binding"/>
    <property type="evidence" value="ECO:0007669"/>
    <property type="project" value="UniProtKB-KW"/>
</dbReference>
<dbReference type="PANTHER" id="PTHR33021">
    <property type="entry name" value="BLUE COPPER PROTEIN"/>
    <property type="match status" value="1"/>
</dbReference>
<dbReference type="PANTHER" id="PTHR33021:SF341">
    <property type="entry name" value="BASIC BLUE PROTEIN-LIKE"/>
    <property type="match status" value="1"/>
</dbReference>
<name>A0AAN9QAQ1_CANGL</name>
<dbReference type="SUPFAM" id="SSF49503">
    <property type="entry name" value="Cupredoxins"/>
    <property type="match status" value="1"/>
</dbReference>
<accession>A0AAN9QAQ1</accession>
<dbReference type="GO" id="GO:0005886">
    <property type="term" value="C:plasma membrane"/>
    <property type="evidence" value="ECO:0007669"/>
    <property type="project" value="TreeGrafter"/>
</dbReference>
<evidence type="ECO:0000256" key="3">
    <source>
        <dbReference type="ARBA" id="ARBA00023157"/>
    </source>
</evidence>
<dbReference type="FunFam" id="2.60.40.420:FF:000013">
    <property type="entry name" value="basic blue protein-like"/>
    <property type="match status" value="1"/>
</dbReference>
<dbReference type="GO" id="GO:0009055">
    <property type="term" value="F:electron transfer activity"/>
    <property type="evidence" value="ECO:0007669"/>
    <property type="project" value="InterPro"/>
</dbReference>
<protein>
    <recommendedName>
        <fullName evidence="4">Basic blue protein</fullName>
    </recommendedName>
    <alternativeName>
        <fullName evidence="5">Plantacyanin</fullName>
    </alternativeName>
</protein>
<feature type="domain" description="Phytocyanin" evidence="6">
    <location>
        <begin position="5"/>
        <end position="104"/>
    </location>
</feature>
<dbReference type="Proteomes" id="UP001367508">
    <property type="component" value="Unassembled WGS sequence"/>
</dbReference>
<keyword evidence="2" id="KW-0186">Copper</keyword>
<keyword evidence="1" id="KW-0479">Metal-binding</keyword>